<keyword evidence="9" id="KW-0464">Manganese</keyword>
<evidence type="ECO:0000259" key="12">
    <source>
        <dbReference type="PROSITE" id="PS50975"/>
    </source>
</evidence>
<dbReference type="SUPFAM" id="SSF52440">
    <property type="entry name" value="PreATP-grasp domain"/>
    <property type="match status" value="1"/>
</dbReference>
<dbReference type="Pfam" id="PF02955">
    <property type="entry name" value="GSH-S_ATP"/>
    <property type="match status" value="1"/>
</dbReference>
<gene>
    <name evidence="11" type="primary">gshB</name>
    <name evidence="13" type="ORF">DEH80_12955</name>
</gene>
<evidence type="ECO:0000256" key="11">
    <source>
        <dbReference type="HAMAP-Rule" id="MF_00162"/>
    </source>
</evidence>
<evidence type="ECO:0000256" key="4">
    <source>
        <dbReference type="ARBA" id="ARBA00022684"/>
    </source>
</evidence>
<evidence type="ECO:0000313" key="14">
    <source>
        <dbReference type="Proteomes" id="UP000251800"/>
    </source>
</evidence>
<dbReference type="EC" id="6.3.2.3" evidence="11"/>
<dbReference type="InterPro" id="IPR016185">
    <property type="entry name" value="PreATP-grasp_dom_sf"/>
</dbReference>
<comment type="caution">
    <text evidence="13">The sequence shown here is derived from an EMBL/GenBank/DDBJ whole genome shotgun (WGS) entry which is preliminary data.</text>
</comment>
<dbReference type="RefSeq" id="WP_109720928.1">
    <property type="nucleotide sequence ID" value="NZ_QEQK01000011.1"/>
</dbReference>
<sequence>MRQLGVVMDPIASIKPVKDTTLAMLLEAQRRGYALHYYEIPDLSIRDGRAMGRRRSLQVRDDPTDWYTLGAAEDAALAELDVLLMRKDPPVEDAFLYATHVLSRAEAEGVQVVNRPDSLRNWNEKLAISGFAHCTAPTLVSMEMARLQAFVDEHADCILKPLDGMGGAGIFRVGANDPNRGSIVETLTQNGRRAIMAQRYISAVTEGDKRILMIDGEPVDVCLARIPKSGETRANLAAGGRGEGRPLSDRDRWIAEQVGPTLRQHGLRFVGLDVIGDYLTEINVTSPTCVRELDAQYGINIAGLLFDAIESS</sequence>
<dbReference type="GO" id="GO:0004363">
    <property type="term" value="F:glutathione synthase activity"/>
    <property type="evidence" value="ECO:0007669"/>
    <property type="project" value="UniProtKB-UniRule"/>
</dbReference>
<dbReference type="Gene3D" id="3.30.1490.20">
    <property type="entry name" value="ATP-grasp fold, A domain"/>
    <property type="match status" value="1"/>
</dbReference>
<keyword evidence="14" id="KW-1185">Reference proteome</keyword>
<dbReference type="GO" id="GO:0005524">
    <property type="term" value="F:ATP binding"/>
    <property type="evidence" value="ECO:0007669"/>
    <property type="project" value="UniProtKB-UniRule"/>
</dbReference>
<comment type="cofactor">
    <cofactor evidence="1">
        <name>Mn(2+)</name>
        <dbReference type="ChEBI" id="CHEBI:29035"/>
    </cofactor>
</comment>
<keyword evidence="3 11" id="KW-0436">Ligase</keyword>
<dbReference type="GO" id="GO:0005737">
    <property type="term" value="C:cytoplasm"/>
    <property type="evidence" value="ECO:0007669"/>
    <property type="project" value="TreeGrafter"/>
</dbReference>
<dbReference type="NCBIfam" id="NF003573">
    <property type="entry name" value="PRK05246.1"/>
    <property type="match status" value="1"/>
</dbReference>
<dbReference type="SUPFAM" id="SSF56059">
    <property type="entry name" value="Glutathione synthetase ATP-binding domain-like"/>
    <property type="match status" value="1"/>
</dbReference>
<dbReference type="AlphaFoldDB" id="A0A363UIY5"/>
<evidence type="ECO:0000256" key="9">
    <source>
        <dbReference type="ARBA" id="ARBA00023211"/>
    </source>
</evidence>
<evidence type="ECO:0000256" key="2">
    <source>
        <dbReference type="ARBA" id="ARBA00001946"/>
    </source>
</evidence>
<dbReference type="FunFam" id="3.40.50.20:FF:000009">
    <property type="entry name" value="Glutathione synthetase"/>
    <property type="match status" value="1"/>
</dbReference>
<evidence type="ECO:0000256" key="5">
    <source>
        <dbReference type="ARBA" id="ARBA00022723"/>
    </source>
</evidence>
<dbReference type="InterPro" id="IPR006284">
    <property type="entry name" value="Glut_synth_pro"/>
</dbReference>
<accession>A0A363UIY5</accession>
<keyword evidence="4 11" id="KW-0317">Glutathione biosynthesis</keyword>
<evidence type="ECO:0000313" key="13">
    <source>
        <dbReference type="EMBL" id="PWN55386.1"/>
    </source>
</evidence>
<dbReference type="FunFam" id="3.30.1490.20:FF:000009">
    <property type="entry name" value="Glutathione synthetase"/>
    <property type="match status" value="1"/>
</dbReference>
<dbReference type="InterPro" id="IPR004215">
    <property type="entry name" value="GSHS_N"/>
</dbReference>
<comment type="pathway">
    <text evidence="11">Sulfur metabolism; glutathione biosynthesis; glutathione from L-cysteine and L-glutamate: step 2/2.</text>
</comment>
<dbReference type="FunFam" id="3.30.470.20:FF:000010">
    <property type="entry name" value="Glutathione synthetase"/>
    <property type="match status" value="1"/>
</dbReference>
<dbReference type="HAMAP" id="MF_00162">
    <property type="entry name" value="GSH_S"/>
    <property type="match status" value="1"/>
</dbReference>
<dbReference type="Proteomes" id="UP000251800">
    <property type="component" value="Unassembled WGS sequence"/>
</dbReference>
<evidence type="ECO:0000256" key="3">
    <source>
        <dbReference type="ARBA" id="ARBA00022598"/>
    </source>
</evidence>
<dbReference type="UniPathway" id="UPA00142">
    <property type="reaction ID" value="UER00210"/>
</dbReference>
<keyword evidence="6 11" id="KW-0547">Nucleotide-binding</keyword>
<dbReference type="InterPro" id="IPR011761">
    <property type="entry name" value="ATP-grasp"/>
</dbReference>
<dbReference type="Pfam" id="PF02951">
    <property type="entry name" value="GSH-S_N"/>
    <property type="match status" value="1"/>
</dbReference>
<keyword evidence="8" id="KW-0460">Magnesium</keyword>
<comment type="catalytic activity">
    <reaction evidence="10 11">
        <text>gamma-L-glutamyl-L-cysteine + glycine + ATP = glutathione + ADP + phosphate + H(+)</text>
        <dbReference type="Rhea" id="RHEA:13557"/>
        <dbReference type="ChEBI" id="CHEBI:15378"/>
        <dbReference type="ChEBI" id="CHEBI:30616"/>
        <dbReference type="ChEBI" id="CHEBI:43474"/>
        <dbReference type="ChEBI" id="CHEBI:57305"/>
        <dbReference type="ChEBI" id="CHEBI:57925"/>
        <dbReference type="ChEBI" id="CHEBI:58173"/>
        <dbReference type="ChEBI" id="CHEBI:456216"/>
        <dbReference type="EC" id="6.3.2.3"/>
    </reaction>
</comment>
<comment type="cofactor">
    <cofactor evidence="2">
        <name>Mg(2+)</name>
        <dbReference type="ChEBI" id="CHEBI:18420"/>
    </cofactor>
</comment>
<evidence type="ECO:0000256" key="1">
    <source>
        <dbReference type="ARBA" id="ARBA00001936"/>
    </source>
</evidence>
<dbReference type="PANTHER" id="PTHR21621">
    <property type="entry name" value="RIBOSOMAL PROTEIN S6 MODIFICATION PROTEIN"/>
    <property type="match status" value="1"/>
</dbReference>
<keyword evidence="5" id="KW-0479">Metal-binding</keyword>
<dbReference type="PROSITE" id="PS50975">
    <property type="entry name" value="ATP_GRASP"/>
    <property type="match status" value="1"/>
</dbReference>
<keyword evidence="7 11" id="KW-0067">ATP-binding</keyword>
<evidence type="ECO:0000256" key="10">
    <source>
        <dbReference type="ARBA" id="ARBA00050650"/>
    </source>
</evidence>
<organism evidence="13 14">
    <name type="scientific">Abyssibacter profundi</name>
    <dbReference type="NCBI Taxonomy" id="2182787"/>
    <lineage>
        <taxon>Bacteria</taxon>
        <taxon>Pseudomonadati</taxon>
        <taxon>Pseudomonadota</taxon>
        <taxon>Gammaproteobacteria</taxon>
        <taxon>Chromatiales</taxon>
        <taxon>Oceanococcaceae</taxon>
        <taxon>Abyssibacter</taxon>
    </lineage>
</organism>
<dbReference type="OrthoDB" id="9785415at2"/>
<feature type="domain" description="ATP-grasp" evidence="12">
    <location>
        <begin position="123"/>
        <end position="310"/>
    </location>
</feature>
<dbReference type="NCBIfam" id="TIGR01380">
    <property type="entry name" value="glut_syn"/>
    <property type="match status" value="1"/>
</dbReference>
<proteinExistence type="inferred from homology"/>
<evidence type="ECO:0000256" key="8">
    <source>
        <dbReference type="ARBA" id="ARBA00022842"/>
    </source>
</evidence>
<reference evidence="13 14" key="1">
    <citation type="submission" date="2018-05" db="EMBL/GenBank/DDBJ databases">
        <title>Abyssibacter profundi OUC007T gen. nov., sp. nov, a marine bacterium isolated from seawater of the Mariana Trench.</title>
        <authorList>
            <person name="Zhou S."/>
        </authorList>
    </citation>
    <scope>NUCLEOTIDE SEQUENCE [LARGE SCALE GENOMIC DNA]</scope>
    <source>
        <strain evidence="13 14">OUC007</strain>
    </source>
</reference>
<dbReference type="InterPro" id="IPR004218">
    <property type="entry name" value="GSHS_ATP-bd"/>
</dbReference>
<name>A0A363UIY5_9GAMM</name>
<dbReference type="Gene3D" id="3.40.50.20">
    <property type="match status" value="1"/>
</dbReference>
<dbReference type="EMBL" id="QEQK01000011">
    <property type="protein sequence ID" value="PWN55386.1"/>
    <property type="molecule type" value="Genomic_DNA"/>
</dbReference>
<evidence type="ECO:0000256" key="7">
    <source>
        <dbReference type="ARBA" id="ARBA00022840"/>
    </source>
</evidence>
<comment type="similarity">
    <text evidence="11">Belongs to the prokaryotic GSH synthase family.</text>
</comment>
<dbReference type="GO" id="GO:0046872">
    <property type="term" value="F:metal ion binding"/>
    <property type="evidence" value="ECO:0007669"/>
    <property type="project" value="UniProtKB-KW"/>
</dbReference>
<protein>
    <recommendedName>
        <fullName evidence="11">Glutathione synthetase</fullName>
        <ecNumber evidence="11">6.3.2.3</ecNumber>
    </recommendedName>
    <alternativeName>
        <fullName evidence="11">GSH synthetase</fullName>
        <shortName evidence="11">GSH-S</shortName>
        <shortName evidence="11">GSHase</shortName>
    </alternativeName>
    <alternativeName>
        <fullName evidence="11">Glutathione synthase</fullName>
    </alternativeName>
</protein>
<evidence type="ECO:0000256" key="6">
    <source>
        <dbReference type="ARBA" id="ARBA00022741"/>
    </source>
</evidence>
<dbReference type="PANTHER" id="PTHR21621:SF4">
    <property type="entry name" value="GLUTATHIONE SYNTHETASE"/>
    <property type="match status" value="1"/>
</dbReference>
<dbReference type="InterPro" id="IPR013815">
    <property type="entry name" value="ATP_grasp_subdomain_1"/>
</dbReference>
<dbReference type="Gene3D" id="3.30.470.20">
    <property type="entry name" value="ATP-grasp fold, B domain"/>
    <property type="match status" value="1"/>
</dbReference>